<dbReference type="AlphaFoldDB" id="A0A1G5S916"/>
<dbReference type="PANTHER" id="PTHR23132">
    <property type="entry name" value="D-ALANINE--D-ALANINE LIGASE"/>
    <property type="match status" value="1"/>
</dbReference>
<keyword evidence="10 14" id="KW-0464">Manganese</keyword>
<accession>A0A1G5S916</accession>
<dbReference type="PANTHER" id="PTHR23132:SF25">
    <property type="entry name" value="D-ALANINE--D-ALANINE LIGASE A"/>
    <property type="match status" value="1"/>
</dbReference>
<evidence type="ECO:0000256" key="1">
    <source>
        <dbReference type="ARBA" id="ARBA00001936"/>
    </source>
</evidence>
<keyword evidence="7 14" id="KW-0460">Magnesium</keyword>
<evidence type="ECO:0000256" key="15">
    <source>
        <dbReference type="PROSITE-ProRule" id="PRU00409"/>
    </source>
</evidence>
<keyword evidence="5 15" id="KW-0547">Nucleotide-binding</keyword>
<feature type="active site" evidence="13">
    <location>
        <position position="14"/>
    </location>
</feature>
<dbReference type="STRING" id="1120920.SAMN03080599_03378"/>
<name>A0A1G5S916_9FIRM</name>
<dbReference type="RefSeq" id="WP_092593558.1">
    <property type="nucleotide sequence ID" value="NZ_FMWL01000035.1"/>
</dbReference>
<comment type="cofactor">
    <cofactor evidence="14">
        <name>Mg(2+)</name>
        <dbReference type="ChEBI" id="CHEBI:18420"/>
    </cofactor>
    <cofactor evidence="14">
        <name>Mn(2+)</name>
        <dbReference type="ChEBI" id="CHEBI:29035"/>
    </cofactor>
    <text evidence="14">Binds 2 magnesium or manganese ions per subunit.</text>
</comment>
<sequence length="420" mass="45936">MIQLGVLFGSRSVEHEISIITALQAIHHLKASGKYSVTPIYISKEGDWYTGGALDQIESYKNLNTAMQGAQKVTPVRQNGRVALLKSPLSKLKNNVIAEIDLAFPILHGSYGEDGTLQGMLEQLQLPYTGCGVLSAALTMDKIATKQVLSAVGIPVVDYFWFHTETWFARDEAYMQESETRFGYPVVVKPADIGSSVGVCIAHNRQEFEEAVATVRRYSERVLVERYVKGLKEINISVLGDAEGVKLSVCEEPITASEFLTYQDKYAGGGSAGGSKGASADGPSANSSASPGTSNAGMQSAKRRIPADLPEEVRKTIEAYARQAFETLDCSGVTRIDFILEPVDPNGSPESFQCKQIYINEFNTIPGSLSFYLWEATGKPFPELLDDLVELGLRKKRRRSKLTYTHDINILATGSFGVKK</sequence>
<evidence type="ECO:0000313" key="18">
    <source>
        <dbReference type="EMBL" id="SCZ82109.1"/>
    </source>
</evidence>
<feature type="compositionally biased region" description="Polar residues" evidence="16">
    <location>
        <begin position="286"/>
        <end position="298"/>
    </location>
</feature>
<organism evidence="18 19">
    <name type="scientific">Acidaminobacter hydrogenoformans DSM 2784</name>
    <dbReference type="NCBI Taxonomy" id="1120920"/>
    <lineage>
        <taxon>Bacteria</taxon>
        <taxon>Bacillati</taxon>
        <taxon>Bacillota</taxon>
        <taxon>Clostridia</taxon>
        <taxon>Peptostreptococcales</taxon>
        <taxon>Acidaminobacteraceae</taxon>
        <taxon>Acidaminobacter</taxon>
    </lineage>
</organism>
<feature type="binding site" evidence="14">
    <location>
        <position position="337"/>
    </location>
    <ligand>
        <name>Mg(2+)</name>
        <dbReference type="ChEBI" id="CHEBI:18420"/>
        <label>1</label>
    </ligand>
</feature>
<dbReference type="GO" id="GO:0071555">
    <property type="term" value="P:cell wall organization"/>
    <property type="evidence" value="ECO:0007669"/>
    <property type="project" value="UniProtKB-KW"/>
</dbReference>
<evidence type="ECO:0000313" key="19">
    <source>
        <dbReference type="Proteomes" id="UP000199208"/>
    </source>
</evidence>
<evidence type="ECO:0000256" key="4">
    <source>
        <dbReference type="ARBA" id="ARBA00022723"/>
    </source>
</evidence>
<dbReference type="SMART" id="SM01209">
    <property type="entry name" value="GARS_A"/>
    <property type="match status" value="1"/>
</dbReference>
<dbReference type="GO" id="GO:0008716">
    <property type="term" value="F:D-alanine-D-alanine ligase activity"/>
    <property type="evidence" value="ECO:0007669"/>
    <property type="project" value="UniProtKB-UniRule"/>
</dbReference>
<dbReference type="EC" id="6.3.2.4" evidence="12"/>
<evidence type="ECO:0000256" key="5">
    <source>
        <dbReference type="ARBA" id="ARBA00022741"/>
    </source>
</evidence>
<feature type="binding site" evidence="14">
    <location>
        <position position="361"/>
    </location>
    <ligand>
        <name>Mg(2+)</name>
        <dbReference type="ChEBI" id="CHEBI:18420"/>
        <label>1</label>
    </ligand>
</feature>
<dbReference type="InterPro" id="IPR011095">
    <property type="entry name" value="Dala_Dala_lig_C"/>
</dbReference>
<dbReference type="InterPro" id="IPR011761">
    <property type="entry name" value="ATP-grasp"/>
</dbReference>
<feature type="domain" description="ATP-grasp" evidence="17">
    <location>
        <begin position="146"/>
        <end position="390"/>
    </location>
</feature>
<dbReference type="InterPro" id="IPR016185">
    <property type="entry name" value="PreATP-grasp_dom_sf"/>
</dbReference>
<evidence type="ECO:0000256" key="14">
    <source>
        <dbReference type="PIRSR" id="PIRSR039102-3"/>
    </source>
</evidence>
<comment type="catalytic activity">
    <reaction evidence="12">
        <text>2 D-alanine + ATP = D-alanyl-D-alanine + ADP + phosphate + H(+)</text>
        <dbReference type="Rhea" id="RHEA:11224"/>
        <dbReference type="ChEBI" id="CHEBI:15378"/>
        <dbReference type="ChEBI" id="CHEBI:30616"/>
        <dbReference type="ChEBI" id="CHEBI:43474"/>
        <dbReference type="ChEBI" id="CHEBI:57416"/>
        <dbReference type="ChEBI" id="CHEBI:57822"/>
        <dbReference type="ChEBI" id="CHEBI:456216"/>
        <dbReference type="EC" id="6.3.2.4"/>
    </reaction>
</comment>
<keyword evidence="4 14" id="KW-0479">Metal-binding</keyword>
<reference evidence="18 19" key="1">
    <citation type="submission" date="2016-10" db="EMBL/GenBank/DDBJ databases">
        <authorList>
            <person name="de Groot N.N."/>
        </authorList>
    </citation>
    <scope>NUCLEOTIDE SEQUENCE [LARGE SCALE GENOMIC DNA]</scope>
    <source>
        <strain evidence="18 19">DSM 2784</strain>
    </source>
</reference>
<evidence type="ECO:0000256" key="3">
    <source>
        <dbReference type="ARBA" id="ARBA00022598"/>
    </source>
</evidence>
<dbReference type="Pfam" id="PF07478">
    <property type="entry name" value="Dala_Dala_lig_C"/>
    <property type="match status" value="2"/>
</dbReference>
<dbReference type="Proteomes" id="UP000199208">
    <property type="component" value="Unassembled WGS sequence"/>
</dbReference>
<dbReference type="GO" id="GO:0046872">
    <property type="term" value="F:metal ion binding"/>
    <property type="evidence" value="ECO:0007669"/>
    <property type="project" value="UniProtKB-KW"/>
</dbReference>
<keyword evidence="6 15" id="KW-0067">ATP-binding</keyword>
<dbReference type="GO" id="GO:0008360">
    <property type="term" value="P:regulation of cell shape"/>
    <property type="evidence" value="ECO:0007669"/>
    <property type="project" value="UniProtKB-KW"/>
</dbReference>
<evidence type="ECO:0000256" key="10">
    <source>
        <dbReference type="ARBA" id="ARBA00023211"/>
    </source>
</evidence>
<evidence type="ECO:0000256" key="8">
    <source>
        <dbReference type="ARBA" id="ARBA00022960"/>
    </source>
</evidence>
<comment type="similarity">
    <text evidence="2 12">Belongs to the D-alanine--D-alanine ligase family.</text>
</comment>
<proteinExistence type="inferred from homology"/>
<feature type="active site" evidence="13">
    <location>
        <position position="368"/>
    </location>
</feature>
<dbReference type="InterPro" id="IPR005905">
    <property type="entry name" value="D_ala_D_ala"/>
</dbReference>
<dbReference type="GO" id="GO:0005524">
    <property type="term" value="F:ATP binding"/>
    <property type="evidence" value="ECO:0007669"/>
    <property type="project" value="UniProtKB-UniRule"/>
</dbReference>
<evidence type="ECO:0000256" key="16">
    <source>
        <dbReference type="SAM" id="MobiDB-lite"/>
    </source>
</evidence>
<dbReference type="SUPFAM" id="SSF52440">
    <property type="entry name" value="PreATP-grasp domain"/>
    <property type="match status" value="1"/>
</dbReference>
<gene>
    <name evidence="12" type="primary">ddl</name>
    <name evidence="18" type="ORF">SAMN03080599_03378</name>
</gene>
<dbReference type="EMBL" id="FMWL01000035">
    <property type="protein sequence ID" value="SCZ82109.1"/>
    <property type="molecule type" value="Genomic_DNA"/>
</dbReference>
<comment type="subcellular location">
    <subcellularLocation>
        <location evidence="12">Cytoplasm</location>
    </subcellularLocation>
</comment>
<protein>
    <recommendedName>
        <fullName evidence="12">D-alanine--D-alanine ligase</fullName>
        <ecNumber evidence="12">6.3.2.4</ecNumber>
    </recommendedName>
    <alternativeName>
        <fullName evidence="12">D-Ala-D-Ala ligase</fullName>
    </alternativeName>
    <alternativeName>
        <fullName evidence="12">D-alanylalanine synthetase</fullName>
    </alternativeName>
</protein>
<dbReference type="InterPro" id="IPR011127">
    <property type="entry name" value="Dala_Dala_lig_N"/>
</dbReference>
<feature type="region of interest" description="Disordered" evidence="16">
    <location>
        <begin position="271"/>
        <end position="307"/>
    </location>
</feature>
<dbReference type="InterPro" id="IPR013815">
    <property type="entry name" value="ATP_grasp_subdomain_1"/>
</dbReference>
<dbReference type="PROSITE" id="PS50975">
    <property type="entry name" value="ATP_GRASP"/>
    <property type="match status" value="1"/>
</dbReference>
<comment type="cofactor">
    <cofactor evidence="1">
        <name>Mn(2+)</name>
        <dbReference type="ChEBI" id="CHEBI:29035"/>
    </cofactor>
</comment>
<evidence type="ECO:0000256" key="6">
    <source>
        <dbReference type="ARBA" id="ARBA00022840"/>
    </source>
</evidence>
<comment type="function">
    <text evidence="12">Cell wall formation.</text>
</comment>
<dbReference type="Gene3D" id="3.30.1490.20">
    <property type="entry name" value="ATP-grasp fold, A domain"/>
    <property type="match status" value="1"/>
</dbReference>
<evidence type="ECO:0000259" key="17">
    <source>
        <dbReference type="PROSITE" id="PS50975"/>
    </source>
</evidence>
<dbReference type="UniPathway" id="UPA00219"/>
<dbReference type="Gene3D" id="3.30.470.20">
    <property type="entry name" value="ATP-grasp fold, B domain"/>
    <property type="match status" value="1"/>
</dbReference>
<evidence type="ECO:0000256" key="13">
    <source>
        <dbReference type="PIRSR" id="PIRSR039102-1"/>
    </source>
</evidence>
<evidence type="ECO:0000256" key="2">
    <source>
        <dbReference type="ARBA" id="ARBA00010871"/>
    </source>
</evidence>
<keyword evidence="19" id="KW-1185">Reference proteome</keyword>
<keyword evidence="8 12" id="KW-0133">Cell shape</keyword>
<dbReference type="HAMAP" id="MF_00047">
    <property type="entry name" value="Dala_Dala_lig"/>
    <property type="match status" value="1"/>
</dbReference>
<feature type="binding site" evidence="14">
    <location>
        <position position="361"/>
    </location>
    <ligand>
        <name>Mg(2+)</name>
        <dbReference type="ChEBI" id="CHEBI:18420"/>
        <label>2</label>
    </ligand>
</feature>
<dbReference type="GO" id="GO:0009252">
    <property type="term" value="P:peptidoglycan biosynthetic process"/>
    <property type="evidence" value="ECO:0007669"/>
    <property type="project" value="UniProtKB-UniRule"/>
</dbReference>
<keyword evidence="12" id="KW-0963">Cytoplasm</keyword>
<dbReference type="SUPFAM" id="SSF56059">
    <property type="entry name" value="Glutathione synthetase ATP-binding domain-like"/>
    <property type="match status" value="1"/>
</dbReference>
<feature type="binding site" evidence="14">
    <location>
        <position position="363"/>
    </location>
    <ligand>
        <name>Mg(2+)</name>
        <dbReference type="ChEBI" id="CHEBI:18420"/>
        <label>2</label>
    </ligand>
</feature>
<dbReference type="Pfam" id="PF01820">
    <property type="entry name" value="Dala_Dala_lig_N"/>
    <property type="match status" value="1"/>
</dbReference>
<keyword evidence="11 12" id="KW-0961">Cell wall biogenesis/degradation</keyword>
<dbReference type="GO" id="GO:0005829">
    <property type="term" value="C:cytosol"/>
    <property type="evidence" value="ECO:0007669"/>
    <property type="project" value="TreeGrafter"/>
</dbReference>
<dbReference type="OrthoDB" id="9813261at2"/>
<evidence type="ECO:0000256" key="11">
    <source>
        <dbReference type="ARBA" id="ARBA00023316"/>
    </source>
</evidence>
<feature type="active site" evidence="13">
    <location>
        <position position="195"/>
    </location>
</feature>
<keyword evidence="3 12" id="KW-0436">Ligase</keyword>
<dbReference type="Gene3D" id="3.40.50.20">
    <property type="match status" value="1"/>
</dbReference>
<dbReference type="PROSITE" id="PS00843">
    <property type="entry name" value="DALA_DALA_LIGASE_1"/>
    <property type="match status" value="1"/>
</dbReference>
<evidence type="ECO:0000256" key="7">
    <source>
        <dbReference type="ARBA" id="ARBA00022842"/>
    </source>
</evidence>
<dbReference type="PIRSF" id="PIRSF039102">
    <property type="entry name" value="Ddl/VanB"/>
    <property type="match status" value="1"/>
</dbReference>
<dbReference type="InterPro" id="IPR000291">
    <property type="entry name" value="D-Ala_lig_Van_CS"/>
</dbReference>
<evidence type="ECO:0000256" key="9">
    <source>
        <dbReference type="ARBA" id="ARBA00022984"/>
    </source>
</evidence>
<comment type="pathway">
    <text evidence="12">Cell wall biogenesis; peptidoglycan biosynthesis.</text>
</comment>
<keyword evidence="9 12" id="KW-0573">Peptidoglycan synthesis</keyword>
<evidence type="ECO:0000256" key="12">
    <source>
        <dbReference type="HAMAP-Rule" id="MF_00047"/>
    </source>
</evidence>